<organism evidence="2 3">
    <name type="scientific">Parashewanella curva</name>
    <dbReference type="NCBI Taxonomy" id="2338552"/>
    <lineage>
        <taxon>Bacteria</taxon>
        <taxon>Pseudomonadati</taxon>
        <taxon>Pseudomonadota</taxon>
        <taxon>Gammaproteobacteria</taxon>
        <taxon>Alteromonadales</taxon>
        <taxon>Shewanellaceae</taxon>
        <taxon>Parashewanella</taxon>
    </lineage>
</organism>
<dbReference type="RefSeq" id="WP_121839935.1">
    <property type="nucleotide sequence ID" value="NZ_ML014805.1"/>
</dbReference>
<evidence type="ECO:0000313" key="2">
    <source>
        <dbReference type="EMBL" id="RLV58775.1"/>
    </source>
</evidence>
<evidence type="ECO:0000256" key="1">
    <source>
        <dbReference type="SAM" id="SignalP"/>
    </source>
</evidence>
<accession>A0A3L8PTN9</accession>
<keyword evidence="3" id="KW-1185">Reference proteome</keyword>
<reference evidence="2 3" key="1">
    <citation type="submission" date="2018-09" db="EMBL/GenBank/DDBJ databases">
        <title>Phylogeny of the Shewanellaceae, and recommendation for two new genera, Pseudoshewanella and Parashewanella.</title>
        <authorList>
            <person name="Wang G."/>
        </authorList>
    </citation>
    <scope>NUCLEOTIDE SEQUENCE [LARGE SCALE GENOMIC DNA]</scope>
    <source>
        <strain evidence="2 3">C51</strain>
    </source>
</reference>
<evidence type="ECO:0000313" key="3">
    <source>
        <dbReference type="Proteomes" id="UP000281474"/>
    </source>
</evidence>
<dbReference type="Proteomes" id="UP000281474">
    <property type="component" value="Unassembled WGS sequence"/>
</dbReference>
<dbReference type="AlphaFoldDB" id="A0A3L8PTN9"/>
<gene>
    <name evidence="2" type="ORF">D5018_15625</name>
</gene>
<feature type="signal peptide" evidence="1">
    <location>
        <begin position="1"/>
        <end position="22"/>
    </location>
</feature>
<proteinExistence type="predicted"/>
<sequence length="137" mass="15419">MNNNRFFILSMLLAMSSMQVESQPLKPSIPINISSNFINIKTGYKYCIKADPHNPSLKACMPIYNANRHAYLNIKVQGNNELIAISPKNAYPIYSQSKIDSINVVVTNAEANQVIYSGPVLDKVGITCDYIRCYPWE</sequence>
<comment type="caution">
    <text evidence="2">The sequence shown here is derived from an EMBL/GenBank/DDBJ whole genome shotgun (WGS) entry which is preliminary data.</text>
</comment>
<protein>
    <submittedName>
        <fullName evidence="2">Uncharacterized protein</fullName>
    </submittedName>
</protein>
<name>A0A3L8PTN9_9GAMM</name>
<feature type="chain" id="PRO_5018118524" evidence="1">
    <location>
        <begin position="23"/>
        <end position="137"/>
    </location>
</feature>
<keyword evidence="1" id="KW-0732">Signal</keyword>
<dbReference type="OrthoDB" id="6400721at2"/>
<dbReference type="EMBL" id="QZEI01000056">
    <property type="protein sequence ID" value="RLV58775.1"/>
    <property type="molecule type" value="Genomic_DNA"/>
</dbReference>